<sequence length="265" mass="30676">MDGADMDGANKEPNNQQSEQQNQDQEGTLKKNKNSKVSSSKRQKPSKDAKGGEDSSRKRKNSSPWWDHYDKTDDPDFAKCFVLSQHLHHEDEIVRKMAAHMKLKYEKYWGNIDKLNLFMFISVILDPRRKMVYVDWMIKAWFGIERAENLSLNIKSTFSSLFEFYASSMPDPNITAKSRSSSSTSASSFQSKDKENEKMFDFSEFLGSTFGIEVGGGISEKKVEWERYLEDERESNESCPNVLQWWKDNKNRYGELDSRAASNTH</sequence>
<dbReference type="EMBL" id="JAUIZM010000009">
    <property type="protein sequence ID" value="KAK1367480.1"/>
    <property type="molecule type" value="Genomic_DNA"/>
</dbReference>
<reference evidence="3" key="2">
    <citation type="submission" date="2023-05" db="EMBL/GenBank/DDBJ databases">
        <authorList>
            <person name="Schelkunov M.I."/>
        </authorList>
    </citation>
    <scope>NUCLEOTIDE SEQUENCE</scope>
    <source>
        <strain evidence="3">Hsosn_3</strain>
        <tissue evidence="3">Leaf</tissue>
    </source>
</reference>
<dbReference type="InterPro" id="IPR012337">
    <property type="entry name" value="RNaseH-like_sf"/>
</dbReference>
<organism evidence="3 4">
    <name type="scientific">Heracleum sosnowskyi</name>
    <dbReference type="NCBI Taxonomy" id="360622"/>
    <lineage>
        <taxon>Eukaryota</taxon>
        <taxon>Viridiplantae</taxon>
        <taxon>Streptophyta</taxon>
        <taxon>Embryophyta</taxon>
        <taxon>Tracheophyta</taxon>
        <taxon>Spermatophyta</taxon>
        <taxon>Magnoliopsida</taxon>
        <taxon>eudicotyledons</taxon>
        <taxon>Gunneridae</taxon>
        <taxon>Pentapetalae</taxon>
        <taxon>asterids</taxon>
        <taxon>campanulids</taxon>
        <taxon>Apiales</taxon>
        <taxon>Apiaceae</taxon>
        <taxon>Apioideae</taxon>
        <taxon>apioid superclade</taxon>
        <taxon>Tordylieae</taxon>
        <taxon>Tordyliinae</taxon>
        <taxon>Heracleum</taxon>
    </lineage>
</organism>
<dbReference type="PANTHER" id="PTHR23272">
    <property type="entry name" value="BED FINGER-RELATED"/>
    <property type="match status" value="1"/>
</dbReference>
<dbReference type="SUPFAM" id="SSF53098">
    <property type="entry name" value="Ribonuclease H-like"/>
    <property type="match status" value="1"/>
</dbReference>
<accession>A0AAD8HK09</accession>
<dbReference type="Proteomes" id="UP001237642">
    <property type="component" value="Unassembled WGS sequence"/>
</dbReference>
<gene>
    <name evidence="3" type="ORF">POM88_043041</name>
</gene>
<name>A0AAD8HK09_9APIA</name>
<protein>
    <recommendedName>
        <fullName evidence="2">hAT-like transposase RNase-H fold domain-containing protein</fullName>
    </recommendedName>
</protein>
<feature type="compositionally biased region" description="Basic and acidic residues" evidence="1">
    <location>
        <begin position="45"/>
        <end position="56"/>
    </location>
</feature>
<evidence type="ECO:0000313" key="4">
    <source>
        <dbReference type="Proteomes" id="UP001237642"/>
    </source>
</evidence>
<dbReference type="Pfam" id="PF14372">
    <property type="entry name" value="hAT-like_RNase-H"/>
    <property type="match status" value="1"/>
</dbReference>
<feature type="compositionally biased region" description="Basic residues" evidence="1">
    <location>
        <begin position="30"/>
        <end position="44"/>
    </location>
</feature>
<evidence type="ECO:0000256" key="1">
    <source>
        <dbReference type="SAM" id="MobiDB-lite"/>
    </source>
</evidence>
<dbReference type="GO" id="GO:0003677">
    <property type="term" value="F:DNA binding"/>
    <property type="evidence" value="ECO:0007669"/>
    <property type="project" value="InterPro"/>
</dbReference>
<proteinExistence type="predicted"/>
<evidence type="ECO:0000259" key="2">
    <source>
        <dbReference type="Pfam" id="PF14372"/>
    </source>
</evidence>
<dbReference type="InterPro" id="IPR025525">
    <property type="entry name" value="hAT-like_transposase_RNase-H"/>
</dbReference>
<feature type="region of interest" description="Disordered" evidence="1">
    <location>
        <begin position="1"/>
        <end position="66"/>
    </location>
</feature>
<evidence type="ECO:0000313" key="3">
    <source>
        <dbReference type="EMBL" id="KAK1367480.1"/>
    </source>
</evidence>
<keyword evidence="4" id="KW-1185">Reference proteome</keyword>
<feature type="region of interest" description="Disordered" evidence="1">
    <location>
        <begin position="173"/>
        <end position="192"/>
    </location>
</feature>
<feature type="compositionally biased region" description="Low complexity" evidence="1">
    <location>
        <begin position="178"/>
        <end position="190"/>
    </location>
</feature>
<dbReference type="AlphaFoldDB" id="A0AAD8HK09"/>
<dbReference type="PANTHER" id="PTHR23272:SF184">
    <property type="entry name" value="OS03G0311250 PROTEIN"/>
    <property type="match status" value="1"/>
</dbReference>
<feature type="compositionally biased region" description="Low complexity" evidence="1">
    <location>
        <begin position="12"/>
        <end position="26"/>
    </location>
</feature>
<feature type="domain" description="hAT-like transposase RNase-H fold" evidence="2">
    <location>
        <begin position="83"/>
        <end position="165"/>
    </location>
</feature>
<comment type="caution">
    <text evidence="3">The sequence shown here is derived from an EMBL/GenBank/DDBJ whole genome shotgun (WGS) entry which is preliminary data.</text>
</comment>
<reference evidence="3" key="1">
    <citation type="submission" date="2023-02" db="EMBL/GenBank/DDBJ databases">
        <title>Genome of toxic invasive species Heracleum sosnowskyi carries increased number of genes despite the absence of recent whole-genome duplications.</title>
        <authorList>
            <person name="Schelkunov M."/>
            <person name="Shtratnikova V."/>
            <person name="Makarenko M."/>
            <person name="Klepikova A."/>
            <person name="Omelchenko D."/>
            <person name="Novikova G."/>
            <person name="Obukhova E."/>
            <person name="Bogdanov V."/>
            <person name="Penin A."/>
            <person name="Logacheva M."/>
        </authorList>
    </citation>
    <scope>NUCLEOTIDE SEQUENCE</scope>
    <source>
        <strain evidence="3">Hsosn_3</strain>
        <tissue evidence="3">Leaf</tissue>
    </source>
</reference>